<dbReference type="SUPFAM" id="SSF52833">
    <property type="entry name" value="Thioredoxin-like"/>
    <property type="match status" value="1"/>
</dbReference>
<accession>A2SHV4</accession>
<gene>
    <name evidence="2" type="ordered locus">Mpe_A2187</name>
</gene>
<dbReference type="InterPro" id="IPR036249">
    <property type="entry name" value="Thioredoxin-like_sf"/>
</dbReference>
<dbReference type="STRING" id="420662.Mpe_A2187"/>
<feature type="chain" id="PRO_5002646199" description="Thioredoxin-like fold domain-containing protein" evidence="1">
    <location>
        <begin position="30"/>
        <end position="183"/>
    </location>
</feature>
<sequence length="183" mass="20649">MTPWLHRWRSGAWVLMLALGSSLASLSSAAGLPSAYGAVVLQPGGGPERTEFDLTTVRDRARQENKRLYVYLGASDCRYCRQYEAFLEKNARELVPRFAAKYIVVHLRSSLSVPASRLYFRVGGSVWPYGEFQRSIGDERSRLLVYPTVWLFDADLRPLMQMPSGAGTFQTVLEQIEVLDLVQ</sequence>
<dbReference type="KEGG" id="mpt:Mpe_A2187"/>
<dbReference type="AlphaFoldDB" id="A2SHV4"/>
<dbReference type="EMBL" id="CP000555">
    <property type="protein sequence ID" value="ABM95143.1"/>
    <property type="molecule type" value="Genomic_DNA"/>
</dbReference>
<evidence type="ECO:0000256" key="1">
    <source>
        <dbReference type="SAM" id="SignalP"/>
    </source>
</evidence>
<organism evidence="2 3">
    <name type="scientific">Methylibium petroleiphilum (strain ATCC BAA-1232 / LMG 22953 / PM1)</name>
    <dbReference type="NCBI Taxonomy" id="420662"/>
    <lineage>
        <taxon>Bacteria</taxon>
        <taxon>Pseudomonadati</taxon>
        <taxon>Pseudomonadota</taxon>
        <taxon>Betaproteobacteria</taxon>
        <taxon>Burkholderiales</taxon>
        <taxon>Sphaerotilaceae</taxon>
        <taxon>Methylibium</taxon>
    </lineage>
</organism>
<dbReference type="RefSeq" id="WP_011829780.1">
    <property type="nucleotide sequence ID" value="NC_008825.1"/>
</dbReference>
<evidence type="ECO:0008006" key="4">
    <source>
        <dbReference type="Google" id="ProtNLM"/>
    </source>
</evidence>
<keyword evidence="1" id="KW-0732">Signal</keyword>
<feature type="signal peptide" evidence="1">
    <location>
        <begin position="1"/>
        <end position="29"/>
    </location>
</feature>
<evidence type="ECO:0000313" key="3">
    <source>
        <dbReference type="Proteomes" id="UP000000366"/>
    </source>
</evidence>
<keyword evidence="3" id="KW-1185">Reference proteome</keyword>
<proteinExistence type="predicted"/>
<dbReference type="Proteomes" id="UP000000366">
    <property type="component" value="Chromosome"/>
</dbReference>
<dbReference type="eggNOG" id="COG0526">
    <property type="taxonomic scope" value="Bacteria"/>
</dbReference>
<evidence type="ECO:0000313" key="2">
    <source>
        <dbReference type="EMBL" id="ABM95143.1"/>
    </source>
</evidence>
<protein>
    <recommendedName>
        <fullName evidence="4">Thioredoxin-like fold domain-containing protein</fullName>
    </recommendedName>
</protein>
<name>A2SHV4_METPP</name>
<reference evidence="2 3" key="1">
    <citation type="journal article" date="2007" name="J. Bacteriol.">
        <title>Whole-genome analysis of the methyl tert-butyl ether-degrading beta-proteobacterium Methylibium petroleiphilum PM1.</title>
        <authorList>
            <person name="Kane S.R."/>
            <person name="Chakicherla A.Y."/>
            <person name="Chain P.S.G."/>
            <person name="Schmidt R."/>
            <person name="Shin M.W."/>
            <person name="Legler T.C."/>
            <person name="Scow K.M."/>
            <person name="Larimer F.W."/>
            <person name="Lucas S.M."/>
            <person name="Richardson P.M."/>
            <person name="Hristova K.R."/>
        </authorList>
    </citation>
    <scope>NUCLEOTIDE SEQUENCE [LARGE SCALE GENOMIC DNA]</scope>
    <source>
        <strain evidence="3">ATCC BAA-1232 / LMG 22953 / PM1</strain>
    </source>
</reference>
<dbReference type="Gene3D" id="3.40.30.10">
    <property type="entry name" value="Glutaredoxin"/>
    <property type="match status" value="1"/>
</dbReference>
<dbReference type="HOGENOM" id="CLU_1479406_0_0_4"/>